<evidence type="ECO:0000313" key="3">
    <source>
        <dbReference type="Proteomes" id="UP000287023"/>
    </source>
</evidence>
<name>A0A433KSR9_9GAMM</name>
<dbReference type="PANTHER" id="PTHR44051:SF21">
    <property type="entry name" value="GLUTATHIONE S-TRANSFERASE FAMILY PROTEIN"/>
    <property type="match status" value="1"/>
</dbReference>
<dbReference type="OrthoDB" id="5740960at2"/>
<comment type="caution">
    <text evidence="2">The sequence shown here is derived from an EMBL/GenBank/DDBJ whole genome shotgun (WGS) entry which is preliminary data.</text>
</comment>
<sequence>MIILHHCMSARSFRPLWMLEELGLPYKLKMHDFPPRLREKDYLQVNNLGTIPALTDGEVFMTESVAMCQYLAAVYSEKNLDVLSSDLGFSDYINYLHFGEATLTFPQTLILRYKYFEVEERRNIQVAEDYAKWFLSRLKSLEGKLSGKEFISADRFTAADISIGYALMLASHLGLSEKFKPEVSRYWKSLALREAYQRALLVQEKAAKEQGISAVPSPNIR</sequence>
<dbReference type="SFLD" id="SFLDG01150">
    <property type="entry name" value="Main.1:_Beta-like"/>
    <property type="match status" value="1"/>
</dbReference>
<gene>
    <name evidence="2" type="ORF">ELY38_07570</name>
</gene>
<dbReference type="PROSITE" id="PS50404">
    <property type="entry name" value="GST_NTER"/>
    <property type="match status" value="1"/>
</dbReference>
<dbReference type="InterPro" id="IPR036249">
    <property type="entry name" value="Thioredoxin-like_sf"/>
</dbReference>
<dbReference type="GO" id="GO:0016740">
    <property type="term" value="F:transferase activity"/>
    <property type="evidence" value="ECO:0007669"/>
    <property type="project" value="UniProtKB-KW"/>
</dbReference>
<dbReference type="SUPFAM" id="SSF47616">
    <property type="entry name" value="GST C-terminal domain-like"/>
    <property type="match status" value="1"/>
</dbReference>
<evidence type="ECO:0000259" key="1">
    <source>
        <dbReference type="PROSITE" id="PS50404"/>
    </source>
</evidence>
<dbReference type="Pfam" id="PF13409">
    <property type="entry name" value="GST_N_2"/>
    <property type="match status" value="1"/>
</dbReference>
<dbReference type="InterPro" id="IPR040079">
    <property type="entry name" value="Glutathione_S-Trfase"/>
</dbReference>
<accession>A0A433KSR9</accession>
<organism evidence="2 3">
    <name type="scientific">Vreelandella nanhaiensis</name>
    <dbReference type="NCBI Taxonomy" id="1258546"/>
    <lineage>
        <taxon>Bacteria</taxon>
        <taxon>Pseudomonadati</taxon>
        <taxon>Pseudomonadota</taxon>
        <taxon>Gammaproteobacteria</taxon>
        <taxon>Oceanospirillales</taxon>
        <taxon>Halomonadaceae</taxon>
        <taxon>Vreelandella</taxon>
    </lineage>
</organism>
<evidence type="ECO:0000313" key="2">
    <source>
        <dbReference type="EMBL" id="RUR32666.1"/>
    </source>
</evidence>
<dbReference type="CDD" id="cd03046">
    <property type="entry name" value="GST_N_GTT1_like"/>
    <property type="match status" value="1"/>
</dbReference>
<dbReference type="SFLD" id="SFLDS00019">
    <property type="entry name" value="Glutathione_Transferase_(cytos"/>
    <property type="match status" value="1"/>
</dbReference>
<protein>
    <submittedName>
        <fullName evidence="2">Glutathione S-transferase</fullName>
    </submittedName>
</protein>
<feature type="domain" description="GST N-terminal" evidence="1">
    <location>
        <begin position="1"/>
        <end position="79"/>
    </location>
</feature>
<dbReference type="Gene3D" id="3.40.30.10">
    <property type="entry name" value="Glutaredoxin"/>
    <property type="match status" value="1"/>
</dbReference>
<dbReference type="EMBL" id="RZHF01000008">
    <property type="protein sequence ID" value="RUR32666.1"/>
    <property type="molecule type" value="Genomic_DNA"/>
</dbReference>
<dbReference type="AlphaFoldDB" id="A0A433KSR9"/>
<reference evidence="2 3" key="1">
    <citation type="submission" date="2018-12" db="EMBL/GenBank/DDBJ databases">
        <title>three novel Halomonas strain isolated from plants.</title>
        <authorList>
            <person name="Sun C."/>
        </authorList>
    </citation>
    <scope>NUCLEOTIDE SEQUENCE [LARGE SCALE GENOMIC DNA]</scope>
    <source>
        <strain evidence="2 3">JCM 18142</strain>
    </source>
</reference>
<dbReference type="SUPFAM" id="SSF52833">
    <property type="entry name" value="Thioredoxin-like"/>
    <property type="match status" value="1"/>
</dbReference>
<dbReference type="InterPro" id="IPR004045">
    <property type="entry name" value="Glutathione_S-Trfase_N"/>
</dbReference>
<dbReference type="RefSeq" id="WP_127061032.1">
    <property type="nucleotide sequence ID" value="NZ_RZHF01000008.1"/>
</dbReference>
<keyword evidence="3" id="KW-1185">Reference proteome</keyword>
<dbReference type="Gene3D" id="1.20.1050.10">
    <property type="match status" value="1"/>
</dbReference>
<keyword evidence="2" id="KW-0808">Transferase</keyword>
<dbReference type="Proteomes" id="UP000287023">
    <property type="component" value="Unassembled WGS sequence"/>
</dbReference>
<dbReference type="SFLD" id="SFLDG00358">
    <property type="entry name" value="Main_(cytGST)"/>
    <property type="match status" value="1"/>
</dbReference>
<dbReference type="PANTHER" id="PTHR44051">
    <property type="entry name" value="GLUTATHIONE S-TRANSFERASE-RELATED"/>
    <property type="match status" value="1"/>
</dbReference>
<proteinExistence type="predicted"/>
<dbReference type="InterPro" id="IPR036282">
    <property type="entry name" value="Glutathione-S-Trfase_C_sf"/>
</dbReference>